<keyword evidence="2" id="KW-1185">Reference proteome</keyword>
<organism evidence="1 2">
    <name type="scientific">Paractinoplanes durhamensis</name>
    <dbReference type="NCBI Taxonomy" id="113563"/>
    <lineage>
        <taxon>Bacteria</taxon>
        <taxon>Bacillati</taxon>
        <taxon>Actinomycetota</taxon>
        <taxon>Actinomycetes</taxon>
        <taxon>Micromonosporales</taxon>
        <taxon>Micromonosporaceae</taxon>
        <taxon>Paractinoplanes</taxon>
    </lineage>
</organism>
<comment type="caution">
    <text evidence="1">The sequence shown here is derived from an EMBL/GenBank/DDBJ whole genome shotgun (WGS) entry which is preliminary data.</text>
</comment>
<proteinExistence type="predicted"/>
<sequence>MLTAQRRQDADHHGVRPDRAGVLLRVVEAGPQGALEIGVLVAGQPARRHVDLDVVLTQLGLEVGVGDRAEHLGVAHGRVGVPVDEVELDLHAGQRPLELEPGLAQHRREHVQTAADLVPVLRPVLAGEVGLLDFLAHRHTACLE</sequence>
<accession>A0ABQ3YSI5</accession>
<evidence type="ECO:0000313" key="2">
    <source>
        <dbReference type="Proteomes" id="UP000637628"/>
    </source>
</evidence>
<evidence type="ECO:0000313" key="1">
    <source>
        <dbReference type="EMBL" id="GIE00528.1"/>
    </source>
</evidence>
<gene>
    <name evidence="1" type="ORF">Adu01nite_18780</name>
</gene>
<name>A0ABQ3YSI5_9ACTN</name>
<dbReference type="EMBL" id="BOML01000017">
    <property type="protein sequence ID" value="GIE00528.1"/>
    <property type="molecule type" value="Genomic_DNA"/>
</dbReference>
<protein>
    <submittedName>
        <fullName evidence="1">Uncharacterized protein</fullName>
    </submittedName>
</protein>
<reference evidence="1 2" key="1">
    <citation type="submission" date="2021-01" db="EMBL/GenBank/DDBJ databases">
        <title>Whole genome shotgun sequence of Actinoplanes durhamensis NBRC 14914.</title>
        <authorList>
            <person name="Komaki H."/>
            <person name="Tamura T."/>
        </authorList>
    </citation>
    <scope>NUCLEOTIDE SEQUENCE [LARGE SCALE GENOMIC DNA]</scope>
    <source>
        <strain evidence="1 2">NBRC 14914</strain>
    </source>
</reference>
<dbReference type="Proteomes" id="UP000637628">
    <property type="component" value="Unassembled WGS sequence"/>
</dbReference>